<protein>
    <submittedName>
        <fullName evidence="2">Transposase</fullName>
    </submittedName>
</protein>
<dbReference type="Pfam" id="PF01610">
    <property type="entry name" value="DDE_Tnp_ISL3"/>
    <property type="match status" value="1"/>
</dbReference>
<dbReference type="OrthoDB" id="5150170at2"/>
<organism evidence="2 3">
    <name type="scientific">Raineyella antarctica</name>
    <dbReference type="NCBI Taxonomy" id="1577474"/>
    <lineage>
        <taxon>Bacteria</taxon>
        <taxon>Bacillati</taxon>
        <taxon>Actinomycetota</taxon>
        <taxon>Actinomycetes</taxon>
        <taxon>Propionibacteriales</taxon>
        <taxon>Propionibacteriaceae</taxon>
        <taxon>Raineyella</taxon>
    </lineage>
</organism>
<gene>
    <name evidence="2" type="ORF">GA0111570_11643</name>
</gene>
<keyword evidence="3" id="KW-1185">Reference proteome</keyword>
<proteinExistence type="predicted"/>
<dbReference type="EMBL" id="FMYF01000016">
    <property type="protein sequence ID" value="SDC05802.1"/>
    <property type="molecule type" value="Genomic_DNA"/>
</dbReference>
<dbReference type="Proteomes" id="UP000199086">
    <property type="component" value="Unassembled WGS sequence"/>
</dbReference>
<evidence type="ECO:0000259" key="1">
    <source>
        <dbReference type="Pfam" id="PF01610"/>
    </source>
</evidence>
<name>A0A1G6IGX2_9ACTN</name>
<dbReference type="InterPro" id="IPR002560">
    <property type="entry name" value="Transposase_DDE"/>
</dbReference>
<evidence type="ECO:0000313" key="2">
    <source>
        <dbReference type="EMBL" id="SDC05802.1"/>
    </source>
</evidence>
<dbReference type="RefSeq" id="WP_139283302.1">
    <property type="nucleotide sequence ID" value="NZ_FMYF01000016.1"/>
</dbReference>
<sequence>WGVKEGLRLLLHTTTLQAARQAWTRLEDWVEAADTDETRRLWNTLNVWWSAIEVFITSRVTNARTEAANTAIKHIKRTGRGYRNNEHYQARILLRSARRTCGAAH</sequence>
<accession>A0A1G6IGX2</accession>
<evidence type="ECO:0000313" key="3">
    <source>
        <dbReference type="Proteomes" id="UP000199086"/>
    </source>
</evidence>
<reference evidence="2 3" key="1">
    <citation type="submission" date="2016-06" db="EMBL/GenBank/DDBJ databases">
        <authorList>
            <person name="Olsen C.W."/>
            <person name="Carey S."/>
            <person name="Hinshaw L."/>
            <person name="Karasin A.I."/>
        </authorList>
    </citation>
    <scope>NUCLEOTIDE SEQUENCE [LARGE SCALE GENOMIC DNA]</scope>
    <source>
        <strain evidence="2 3">LZ-22</strain>
    </source>
</reference>
<dbReference type="AlphaFoldDB" id="A0A1G6IGX2"/>
<feature type="non-terminal residue" evidence="2">
    <location>
        <position position="1"/>
    </location>
</feature>
<feature type="domain" description="Transposase IS204/IS1001/IS1096/IS1165 DDE" evidence="1">
    <location>
        <begin position="1"/>
        <end position="92"/>
    </location>
</feature>